<dbReference type="FunFam" id="3.40.50.150:FF:000251">
    <property type="entry name" value="Putative RNA methylase"/>
    <property type="match status" value="1"/>
</dbReference>
<keyword evidence="9 15" id="KW-0694">RNA-binding</keyword>
<evidence type="ECO:0000313" key="18">
    <source>
        <dbReference type="Proteomes" id="UP000005877"/>
    </source>
</evidence>
<dbReference type="GO" id="GO:0005737">
    <property type="term" value="C:cytoplasm"/>
    <property type="evidence" value="ECO:0007669"/>
    <property type="project" value="UniProtKB-SubCell"/>
</dbReference>
<dbReference type="Pfam" id="PF01170">
    <property type="entry name" value="UPF0020"/>
    <property type="match status" value="1"/>
</dbReference>
<evidence type="ECO:0000256" key="6">
    <source>
        <dbReference type="ARBA" id="ARBA00022679"/>
    </source>
</evidence>
<evidence type="ECO:0000256" key="7">
    <source>
        <dbReference type="ARBA" id="ARBA00022691"/>
    </source>
</evidence>
<evidence type="ECO:0000256" key="5">
    <source>
        <dbReference type="ARBA" id="ARBA00022603"/>
    </source>
</evidence>
<dbReference type="PANTHER" id="PTHR14911:SF21">
    <property type="entry name" value="N2-METHYLGUANOSINE TRNA METHYLTRANSFERASE"/>
    <property type="match status" value="1"/>
</dbReference>
<name>G7WLV8_METH6</name>
<dbReference type="GO" id="GO:0000049">
    <property type="term" value="F:tRNA binding"/>
    <property type="evidence" value="ECO:0007669"/>
    <property type="project" value="UniProtKB-KW"/>
</dbReference>
<protein>
    <recommendedName>
        <fullName evidence="13">tRNA (guanine(10)-N(2))-dimethyltransferase</fullName>
        <ecNumber evidence="13">2.1.1.213</ecNumber>
    </recommendedName>
    <alternativeName>
        <fullName evidence="14">tRNA:G10 dimethyltransferase</fullName>
    </alternativeName>
</protein>
<dbReference type="CDD" id="cd02440">
    <property type="entry name" value="AdoMet_MTases"/>
    <property type="match status" value="1"/>
</dbReference>
<evidence type="ECO:0000256" key="2">
    <source>
        <dbReference type="ARBA" id="ARBA00011245"/>
    </source>
</evidence>
<dbReference type="HOGENOM" id="CLU_057819_1_0_2"/>
<evidence type="ECO:0000256" key="11">
    <source>
        <dbReference type="ARBA" id="ARBA00054380"/>
    </source>
</evidence>
<dbReference type="SUPFAM" id="SSF53335">
    <property type="entry name" value="S-adenosyl-L-methionine-dependent methyltransferases"/>
    <property type="match status" value="1"/>
</dbReference>
<dbReference type="EMBL" id="CP003117">
    <property type="protein sequence ID" value="AET63701.1"/>
    <property type="molecule type" value="Genomic_DNA"/>
</dbReference>
<dbReference type="OrthoDB" id="7080at2157"/>
<sequence length="334" mass="36518">MAPRYAFELSGEHPTIPRSEALALLAITSAGYRAVSEGERHFVVEAKDLDLSLDRLGARMAMVHRVVEVAAEAEPTAVGVARAAAELDLPDRSYRVRAKRLGEAPLGSDEVERMVGSVLWRRGYKADLADPQIEIRAVVTSEGVLLGREVARSDRTGFRDRRPHKKPFFHPGAILPKLARALVNLSQVREGERLLDPFAGTGGFLVEAGLMAVRGVGVDVQWRIVRGAASNLEGLDCTLIVGDAMRLPLKDESVEAAVSDAPYGRSALIQAGSRDELLTGSLAELRRVLVPGRRMIYVEDRPVGGAIEEAGFEILEAHQERVHRSLTRHIFVCR</sequence>
<comment type="function">
    <text evidence="11">Catalyzes the adenosylmethionine-dependent methylation of the exocyclic amino group (N(2)) of guanosine at position 10 of various tRNAs. Acts via a two-step process that leads to the formation of either N(2)-monomethyl (m(2)G) or N(2)-dimethylguanosine (m(2)(2)G).</text>
</comment>
<comment type="subunit">
    <text evidence="2">Monomer.</text>
</comment>
<evidence type="ECO:0000256" key="10">
    <source>
        <dbReference type="ARBA" id="ARBA00051883"/>
    </source>
</evidence>
<organism evidence="17 18">
    <name type="scientific">Methanothrix harundinacea (strain 6Ac)</name>
    <name type="common">Methanosaeta harundinacea</name>
    <dbReference type="NCBI Taxonomy" id="1110509"/>
    <lineage>
        <taxon>Archaea</taxon>
        <taxon>Methanobacteriati</taxon>
        <taxon>Methanobacteriota</taxon>
        <taxon>Stenosarchaea group</taxon>
        <taxon>Methanomicrobia</taxon>
        <taxon>Methanotrichales</taxon>
        <taxon>Methanotrichaceae</taxon>
        <taxon>Methanothrix</taxon>
    </lineage>
</organism>
<comment type="similarity">
    <text evidence="12">Belongs to the methyltransferase superfamily. Trm-G10 family.</text>
</comment>
<evidence type="ECO:0000256" key="14">
    <source>
        <dbReference type="ARBA" id="ARBA00082665"/>
    </source>
</evidence>
<dbReference type="PANTHER" id="PTHR14911">
    <property type="entry name" value="THUMP DOMAIN-CONTAINING"/>
    <property type="match status" value="1"/>
</dbReference>
<evidence type="ECO:0000256" key="15">
    <source>
        <dbReference type="PROSITE-ProRule" id="PRU00529"/>
    </source>
</evidence>
<gene>
    <name evidence="17" type="ordered locus">Mhar_0314</name>
</gene>
<dbReference type="KEGG" id="mhi:Mhar_0314"/>
<evidence type="ECO:0000256" key="13">
    <source>
        <dbReference type="ARBA" id="ARBA00066936"/>
    </source>
</evidence>
<dbReference type="EC" id="2.1.1.213" evidence="13"/>
<evidence type="ECO:0000256" key="1">
    <source>
        <dbReference type="ARBA" id="ARBA00004496"/>
    </source>
</evidence>
<dbReference type="InterPro" id="IPR004114">
    <property type="entry name" value="THUMP_dom"/>
</dbReference>
<dbReference type="SMART" id="SM00981">
    <property type="entry name" value="THUMP"/>
    <property type="match status" value="1"/>
</dbReference>
<dbReference type="PATRIC" id="fig|1110509.7.peg.355"/>
<dbReference type="Gene3D" id="3.30.2130.30">
    <property type="match status" value="1"/>
</dbReference>
<dbReference type="AlphaFoldDB" id="G7WLV8"/>
<evidence type="ECO:0000256" key="4">
    <source>
        <dbReference type="ARBA" id="ARBA00022555"/>
    </source>
</evidence>
<keyword evidence="6" id="KW-0808">Transferase</keyword>
<evidence type="ECO:0000259" key="16">
    <source>
        <dbReference type="PROSITE" id="PS51165"/>
    </source>
</evidence>
<evidence type="ECO:0000256" key="9">
    <source>
        <dbReference type="ARBA" id="ARBA00022884"/>
    </source>
</evidence>
<keyword evidence="4" id="KW-0820">tRNA-binding</keyword>
<dbReference type="GO" id="GO:0030488">
    <property type="term" value="P:tRNA methylation"/>
    <property type="evidence" value="ECO:0007669"/>
    <property type="project" value="TreeGrafter"/>
</dbReference>
<dbReference type="InterPro" id="IPR000241">
    <property type="entry name" value="RlmKL-like_Mtase"/>
</dbReference>
<dbReference type="STRING" id="1110509.Mhar_0314"/>
<dbReference type="GO" id="GO:0160101">
    <property type="term" value="F:tRNA (guanine(10)-N2)-dimethyltransferase activity"/>
    <property type="evidence" value="ECO:0007669"/>
    <property type="project" value="UniProtKB-EC"/>
</dbReference>
<comment type="catalytic activity">
    <reaction evidence="10">
        <text>guanosine(10) in tRNA + 2 S-adenosyl-L-methionine = N(2)-dimethylguanosine(10) in tRNA + 2 S-adenosyl-L-homocysteine + 2 H(+)</text>
        <dbReference type="Rhea" id="RHEA:43124"/>
        <dbReference type="Rhea" id="RHEA-COMP:10355"/>
        <dbReference type="Rhea" id="RHEA-COMP:10358"/>
        <dbReference type="ChEBI" id="CHEBI:15378"/>
        <dbReference type="ChEBI" id="CHEBI:57856"/>
        <dbReference type="ChEBI" id="CHEBI:59789"/>
        <dbReference type="ChEBI" id="CHEBI:74269"/>
        <dbReference type="ChEBI" id="CHEBI:74513"/>
        <dbReference type="EC" id="2.1.1.213"/>
    </reaction>
</comment>
<accession>G7WLV8</accession>
<keyword evidence="8" id="KW-0819">tRNA processing</keyword>
<reference evidence="17 18" key="1">
    <citation type="journal article" date="2012" name="PLoS ONE">
        <title>The genome characteristics and predicted function of methyl-group oxidation pathway in the obligate aceticlastic methanogens, Methanosaeta spp.</title>
        <authorList>
            <person name="Zhu J."/>
            <person name="Zheng H."/>
            <person name="Ai G."/>
            <person name="Zhang G."/>
            <person name="Liu D."/>
            <person name="Liu X."/>
            <person name="Dong X."/>
        </authorList>
    </citation>
    <scope>NUCLEOTIDE SEQUENCE [LARGE SCALE GENOMIC DNA]</scope>
    <source>
        <strain evidence="17 18">6Ac</strain>
    </source>
</reference>
<evidence type="ECO:0000256" key="12">
    <source>
        <dbReference type="ARBA" id="ARBA00061338"/>
    </source>
</evidence>
<keyword evidence="7" id="KW-0949">S-adenosyl-L-methionine</keyword>
<keyword evidence="5 17" id="KW-0489">Methyltransferase</keyword>
<dbReference type="GeneID" id="12509483"/>
<dbReference type="InterPro" id="IPR029063">
    <property type="entry name" value="SAM-dependent_MTases_sf"/>
</dbReference>
<proteinExistence type="inferred from homology"/>
<dbReference type="Proteomes" id="UP000005877">
    <property type="component" value="Chromosome"/>
</dbReference>
<evidence type="ECO:0000313" key="17">
    <source>
        <dbReference type="EMBL" id="AET63701.1"/>
    </source>
</evidence>
<dbReference type="RefSeq" id="WP_014585886.1">
    <property type="nucleotide sequence ID" value="NC_017527.1"/>
</dbReference>
<evidence type="ECO:0000256" key="3">
    <source>
        <dbReference type="ARBA" id="ARBA00022490"/>
    </source>
</evidence>
<keyword evidence="3" id="KW-0963">Cytoplasm</keyword>
<comment type="subcellular location">
    <subcellularLocation>
        <location evidence="1">Cytoplasm</location>
    </subcellularLocation>
</comment>
<dbReference type="SUPFAM" id="SSF143437">
    <property type="entry name" value="THUMP domain-like"/>
    <property type="match status" value="1"/>
</dbReference>
<evidence type="ECO:0000256" key="8">
    <source>
        <dbReference type="ARBA" id="ARBA00022694"/>
    </source>
</evidence>
<dbReference type="Gene3D" id="3.40.50.150">
    <property type="entry name" value="Vaccinia Virus protein VP39"/>
    <property type="match status" value="1"/>
</dbReference>
<keyword evidence="18" id="KW-1185">Reference proteome</keyword>
<feature type="domain" description="THUMP" evidence="16">
    <location>
        <begin position="50"/>
        <end position="150"/>
    </location>
</feature>
<dbReference type="PROSITE" id="PS51165">
    <property type="entry name" value="THUMP"/>
    <property type="match status" value="1"/>
</dbReference>